<protein>
    <recommendedName>
        <fullName evidence="2">Arb2 domain-containing protein</fullName>
    </recommendedName>
</protein>
<evidence type="ECO:0000256" key="1">
    <source>
        <dbReference type="SAM" id="MobiDB-lite"/>
    </source>
</evidence>
<accession>A0ABR1Q4Y7</accession>
<comment type="caution">
    <text evidence="3">The sequence shown here is derived from an EMBL/GenBank/DDBJ whole genome shotgun (WGS) entry which is preliminary data.</text>
</comment>
<organism evidence="3 4">
    <name type="scientific">Apiospora aurea</name>
    <dbReference type="NCBI Taxonomy" id="335848"/>
    <lineage>
        <taxon>Eukaryota</taxon>
        <taxon>Fungi</taxon>
        <taxon>Dikarya</taxon>
        <taxon>Ascomycota</taxon>
        <taxon>Pezizomycotina</taxon>
        <taxon>Sordariomycetes</taxon>
        <taxon>Xylariomycetidae</taxon>
        <taxon>Amphisphaeriales</taxon>
        <taxon>Apiosporaceae</taxon>
        <taxon>Apiospora</taxon>
    </lineage>
</organism>
<proteinExistence type="predicted"/>
<dbReference type="Pfam" id="PF22749">
    <property type="entry name" value="Arb2"/>
    <property type="match status" value="1"/>
</dbReference>
<keyword evidence="4" id="KW-1185">Reference proteome</keyword>
<sequence>MFRRLWSGLPKDPEFPSDLKELGYFVNEKDEIRSIENPDNYFKFFLTRNPRHNERQRYAMNESCEKEVHTCLESLGLEKVLLPLGTASSSEPHVPIFASADLKTKSRVVLIFGETFQDLGVLAHRVLGGPGGVDRGSLVSVVRALQKQKSGPDDDDDDAAAPGIIVANMGQLIWSPELKRALCQVGAEAASMPSAVHGGMLITDEKNRVPENRTAKDHVRYVFEKVVPAYTRPDAALEIIGVGDGADIVEDYLDWGVTWARLQGRVRCFAILGGFKAVDEMQCDSFKAFLREKACAWVIASDPLGTLISGPDGNPHTTTFTRHGCPVYSGGEPYYIECLLIKARVAVLDWLQAVALAPKGSTHYMNPIVECTYADEKLPASMDPDWSKWQDAPLDQQPPVDFGEADPRAGISDDEEESGGQGEKKLEGDDVDEDEDGA</sequence>
<feature type="compositionally biased region" description="Acidic residues" evidence="1">
    <location>
        <begin position="429"/>
        <end position="438"/>
    </location>
</feature>
<reference evidence="3 4" key="1">
    <citation type="submission" date="2023-01" db="EMBL/GenBank/DDBJ databases">
        <title>Analysis of 21 Apiospora genomes using comparative genomics revels a genus with tremendous synthesis potential of carbohydrate active enzymes and secondary metabolites.</title>
        <authorList>
            <person name="Sorensen T."/>
        </authorList>
    </citation>
    <scope>NUCLEOTIDE SEQUENCE [LARGE SCALE GENOMIC DNA]</scope>
    <source>
        <strain evidence="3 4">CBS 24483</strain>
    </source>
</reference>
<evidence type="ECO:0000313" key="4">
    <source>
        <dbReference type="Proteomes" id="UP001391051"/>
    </source>
</evidence>
<dbReference type="Proteomes" id="UP001391051">
    <property type="component" value="Unassembled WGS sequence"/>
</dbReference>
<dbReference type="PANTHER" id="PTHR21357">
    <property type="entry name" value="FAM172 FAMILY PROTEIN HOMOLOG CG10038"/>
    <property type="match status" value="1"/>
</dbReference>
<dbReference type="RefSeq" id="XP_066696647.1">
    <property type="nucleotide sequence ID" value="XM_066847156.1"/>
</dbReference>
<evidence type="ECO:0000313" key="3">
    <source>
        <dbReference type="EMBL" id="KAK7946613.1"/>
    </source>
</evidence>
<dbReference type="InterPro" id="IPR048263">
    <property type="entry name" value="Arb2"/>
</dbReference>
<name>A0ABR1Q4Y7_9PEZI</name>
<dbReference type="InterPro" id="IPR053858">
    <property type="entry name" value="Arb2_dom"/>
</dbReference>
<dbReference type="EMBL" id="JAQQWE010000007">
    <property type="protein sequence ID" value="KAK7946613.1"/>
    <property type="molecule type" value="Genomic_DNA"/>
</dbReference>
<evidence type="ECO:0000259" key="2">
    <source>
        <dbReference type="Pfam" id="PF22749"/>
    </source>
</evidence>
<dbReference type="GeneID" id="92080218"/>
<feature type="domain" description="Arb2" evidence="2">
    <location>
        <begin position="15"/>
        <end position="304"/>
    </location>
</feature>
<dbReference type="PANTHER" id="PTHR21357:SF4">
    <property type="entry name" value="FAM172 FAMILY PROTEIN HOMOLOG CG10038"/>
    <property type="match status" value="1"/>
</dbReference>
<feature type="region of interest" description="Disordered" evidence="1">
    <location>
        <begin position="384"/>
        <end position="438"/>
    </location>
</feature>
<gene>
    <name evidence="3" type="ORF">PG986_010934</name>
</gene>